<dbReference type="PANTHER" id="PTHR11566">
    <property type="entry name" value="DYNAMIN"/>
    <property type="match status" value="1"/>
</dbReference>
<comment type="caution">
    <text evidence="1">The sequence shown here is derived from an EMBL/GenBank/DDBJ whole genome shotgun (WGS) entry which is preliminary data.</text>
</comment>
<dbReference type="Proteomes" id="UP001603857">
    <property type="component" value="Unassembled WGS sequence"/>
</dbReference>
<dbReference type="AlphaFoldDB" id="A0ABD1M4C1"/>
<evidence type="ECO:0000313" key="2">
    <source>
        <dbReference type="Proteomes" id="UP001603857"/>
    </source>
</evidence>
<reference evidence="1 2" key="1">
    <citation type="submission" date="2024-08" db="EMBL/GenBank/DDBJ databases">
        <title>Insights into the chromosomal genome structure of Flemingia macrophylla.</title>
        <authorList>
            <person name="Ding Y."/>
            <person name="Zhao Y."/>
            <person name="Bi W."/>
            <person name="Wu M."/>
            <person name="Zhao G."/>
            <person name="Gong Y."/>
            <person name="Li W."/>
            <person name="Zhang P."/>
        </authorList>
    </citation>
    <scope>NUCLEOTIDE SEQUENCE [LARGE SCALE GENOMIC DNA]</scope>
    <source>
        <strain evidence="1">DYQJB</strain>
        <tissue evidence="1">Leaf</tissue>
    </source>
</reference>
<proteinExistence type="predicted"/>
<accession>A0ABD1M4C1</accession>
<sequence>MTTTLVEFESVVLFDFGIPEYQTKPLLNGFRKAAVRQEISDETDRITGKTKAISNVPIQLSIYSPHEGQSETIVQDIENMIHSYIEKDVAE</sequence>
<organism evidence="1 2">
    <name type="scientific">Flemingia macrophylla</name>
    <dbReference type="NCBI Taxonomy" id="520843"/>
    <lineage>
        <taxon>Eukaryota</taxon>
        <taxon>Viridiplantae</taxon>
        <taxon>Streptophyta</taxon>
        <taxon>Embryophyta</taxon>
        <taxon>Tracheophyta</taxon>
        <taxon>Spermatophyta</taxon>
        <taxon>Magnoliopsida</taxon>
        <taxon>eudicotyledons</taxon>
        <taxon>Gunneridae</taxon>
        <taxon>Pentapetalae</taxon>
        <taxon>rosids</taxon>
        <taxon>fabids</taxon>
        <taxon>Fabales</taxon>
        <taxon>Fabaceae</taxon>
        <taxon>Papilionoideae</taxon>
        <taxon>50 kb inversion clade</taxon>
        <taxon>NPAAA clade</taxon>
        <taxon>indigoferoid/millettioid clade</taxon>
        <taxon>Phaseoleae</taxon>
        <taxon>Flemingia</taxon>
    </lineage>
</organism>
<keyword evidence="2" id="KW-1185">Reference proteome</keyword>
<protein>
    <submittedName>
        <fullName evidence="1">Uncharacterized protein</fullName>
    </submittedName>
</protein>
<name>A0ABD1M4C1_9FABA</name>
<dbReference type="InterPro" id="IPR027417">
    <property type="entry name" value="P-loop_NTPase"/>
</dbReference>
<dbReference type="Gene3D" id="3.40.50.300">
    <property type="entry name" value="P-loop containing nucleotide triphosphate hydrolases"/>
    <property type="match status" value="1"/>
</dbReference>
<dbReference type="PANTHER" id="PTHR11566:SF80">
    <property type="entry name" value="PHRAGMOPLASTIN DRP1C"/>
    <property type="match status" value="1"/>
</dbReference>
<gene>
    <name evidence="1" type="ORF">Fmac_018215</name>
</gene>
<dbReference type="EMBL" id="JBGMDY010000006">
    <property type="protein sequence ID" value="KAL2330634.1"/>
    <property type="molecule type" value="Genomic_DNA"/>
</dbReference>
<dbReference type="InterPro" id="IPR022812">
    <property type="entry name" value="Dynamin"/>
</dbReference>
<evidence type="ECO:0000313" key="1">
    <source>
        <dbReference type="EMBL" id="KAL2330634.1"/>
    </source>
</evidence>